<dbReference type="Gene3D" id="3.40.50.10190">
    <property type="entry name" value="BRCT domain"/>
    <property type="match status" value="1"/>
</dbReference>
<dbReference type="Proteomes" id="UP000027341">
    <property type="component" value="Unassembled WGS sequence"/>
</dbReference>
<evidence type="ECO:0000313" key="17">
    <source>
        <dbReference type="EMBL" id="KDN95173.1"/>
    </source>
</evidence>
<feature type="binding site" evidence="14">
    <location>
        <position position="416"/>
    </location>
    <ligand>
        <name>Zn(2+)</name>
        <dbReference type="ChEBI" id="CHEBI:29105"/>
    </ligand>
</feature>
<feature type="binding site" evidence="14">
    <location>
        <position position="177"/>
    </location>
    <ligand>
        <name>NAD(+)</name>
        <dbReference type="ChEBI" id="CHEBI:57540"/>
    </ligand>
</feature>
<dbReference type="SUPFAM" id="SSF56091">
    <property type="entry name" value="DNA ligase/mRNA capping enzyme, catalytic domain"/>
    <property type="match status" value="1"/>
</dbReference>
<evidence type="ECO:0000256" key="12">
    <source>
        <dbReference type="ARBA" id="ARBA00034005"/>
    </source>
</evidence>
<evidence type="ECO:0000256" key="14">
    <source>
        <dbReference type="HAMAP-Rule" id="MF_01588"/>
    </source>
</evidence>
<gene>
    <name evidence="14 17" type="primary">ligA</name>
    <name evidence="17" type="ORF">EI16_02390</name>
</gene>
<accession>A0A066ZN18</accession>
<dbReference type="FunFam" id="3.30.470.30:FF:000001">
    <property type="entry name" value="DNA ligase"/>
    <property type="match status" value="1"/>
</dbReference>
<dbReference type="InterPro" id="IPR013839">
    <property type="entry name" value="DNAligase_adenylation"/>
</dbReference>
<dbReference type="GO" id="GO:0003677">
    <property type="term" value="F:DNA binding"/>
    <property type="evidence" value="ECO:0007669"/>
    <property type="project" value="InterPro"/>
</dbReference>
<dbReference type="PIRSF" id="PIRSF001604">
    <property type="entry name" value="LigA"/>
    <property type="match status" value="1"/>
</dbReference>
<dbReference type="Gene3D" id="1.10.150.20">
    <property type="entry name" value="5' to 3' exonuclease, C-terminal subdomain"/>
    <property type="match status" value="2"/>
</dbReference>
<dbReference type="InterPro" id="IPR001679">
    <property type="entry name" value="DNA_ligase"/>
</dbReference>
<dbReference type="PROSITE" id="PS50172">
    <property type="entry name" value="BRCT"/>
    <property type="match status" value="1"/>
</dbReference>
<dbReference type="PANTHER" id="PTHR23389:SF9">
    <property type="entry name" value="DNA LIGASE"/>
    <property type="match status" value="1"/>
</dbReference>
<keyword evidence="7 14" id="KW-0227">DNA damage</keyword>
<evidence type="ECO:0000256" key="1">
    <source>
        <dbReference type="ARBA" id="ARBA00004067"/>
    </source>
</evidence>
<evidence type="ECO:0000256" key="5">
    <source>
        <dbReference type="ARBA" id="ARBA00022705"/>
    </source>
</evidence>
<feature type="domain" description="BRCT" evidence="16">
    <location>
        <begin position="597"/>
        <end position="670"/>
    </location>
</feature>
<dbReference type="EC" id="6.5.1.2" evidence="2 14"/>
<dbReference type="FunFam" id="1.10.150.20:FF:000006">
    <property type="entry name" value="DNA ligase"/>
    <property type="match status" value="1"/>
</dbReference>
<evidence type="ECO:0000256" key="8">
    <source>
        <dbReference type="ARBA" id="ARBA00022833"/>
    </source>
</evidence>
<dbReference type="SUPFAM" id="SSF52113">
    <property type="entry name" value="BRCT domain"/>
    <property type="match status" value="1"/>
</dbReference>
<dbReference type="InterPro" id="IPR013840">
    <property type="entry name" value="DNAligase_N"/>
</dbReference>
<evidence type="ECO:0000256" key="15">
    <source>
        <dbReference type="RuleBase" id="RU000618"/>
    </source>
</evidence>
<keyword evidence="18" id="KW-1185">Reference proteome</keyword>
<name>A0A066ZN18_HYDMR</name>
<dbReference type="InterPro" id="IPR012340">
    <property type="entry name" value="NA-bd_OB-fold"/>
</dbReference>
<comment type="similarity">
    <text evidence="13 14">Belongs to the NAD-dependent DNA ligase family. LigA subfamily.</text>
</comment>
<sequence length="676" mass="74888">MTLNAACQSLECYNDLVTELNHHSYQYYVLDAPQISDGQYDVLYQKLLKTEAENPDWIATDSPSQRVGDQPLSHFESVTHRVAMYSLDNAFDDDDMQEFYQRIAERYPEQSLMFSAEPKMDGLAINLRYEEGVFVQATTRGDGKVGEDVTQNVKTIQSIPLKLSGANFPTTLEVRGEVFMSKSTFEKLNQQQLDKGDKPFANPRNAAAGTLRQLDSKIVAQRHLSFYVYGWGEVSEGWAIPELYSEMIAFFGEWGLPLNPNATVVEGVEGMAGYYEKMLQLRPSLPYEIDGIVYKLNAIQLQQQLGFTARAPRWAIARKFPAEEVWTELLAIDVQVGRTGAITPVARLKPVNVGGVIVSNATLHNMDEIQRKDVHIGDTVIVRRAGDVIPEVVGPVLSKRPDNTKLFSMPHYCPECGSEIVKELDKAVYLCTGGLFCPAQRKRALEHFVSRKAMDIQGLGTKLINQLVDEKLVNHPDNLYAMDVETLAGLERMATKSAQNVVDSIQDSKSTTFGRFIYSLGIPEVGEVTAESLARHFKNYEALSSATLEDLIEVNDVGEVVASHLVHFFQQPHNQEVIQGLFNAGVHWPEPKDIVVQEDSPFAGKVIVITGTLESMGRTGAKKLLEAAGAKVTGSISASTDFLLAGEKAGSKLAKAESLGITVLSEQQWLEMMPES</sequence>
<dbReference type="Pfam" id="PF00533">
    <property type="entry name" value="BRCT"/>
    <property type="match status" value="1"/>
</dbReference>
<dbReference type="InterPro" id="IPR004149">
    <property type="entry name" value="Znf_DNAligase_C4"/>
</dbReference>
<keyword evidence="6 14" id="KW-0479">Metal-binding</keyword>
<evidence type="ECO:0000256" key="10">
    <source>
        <dbReference type="ARBA" id="ARBA00023027"/>
    </source>
</evidence>
<dbReference type="SMART" id="SM00278">
    <property type="entry name" value="HhH1"/>
    <property type="match status" value="4"/>
</dbReference>
<dbReference type="InterPro" id="IPR033136">
    <property type="entry name" value="DNA_ligase_CS"/>
</dbReference>
<dbReference type="GO" id="GO:0006281">
    <property type="term" value="P:DNA repair"/>
    <property type="evidence" value="ECO:0007669"/>
    <property type="project" value="UniProtKB-KW"/>
</dbReference>
<dbReference type="EMBL" id="JMIU01000001">
    <property type="protein sequence ID" value="KDN95173.1"/>
    <property type="molecule type" value="Genomic_DNA"/>
</dbReference>
<dbReference type="InterPro" id="IPR004150">
    <property type="entry name" value="NAD_DNA_ligase_OB"/>
</dbReference>
<keyword evidence="8 14" id="KW-0862">Zinc</keyword>
<feature type="active site" description="N6-AMP-lysine intermediate" evidence="14">
    <location>
        <position position="119"/>
    </location>
</feature>
<dbReference type="InterPro" id="IPR041663">
    <property type="entry name" value="DisA/LigA_HHH"/>
</dbReference>
<dbReference type="CDD" id="cd17748">
    <property type="entry name" value="BRCT_DNA_ligase_like"/>
    <property type="match status" value="1"/>
</dbReference>
<dbReference type="PANTHER" id="PTHR23389">
    <property type="entry name" value="CHROMOSOME TRANSMISSION FIDELITY FACTOR 18"/>
    <property type="match status" value="1"/>
</dbReference>
<dbReference type="HAMAP" id="MF_01588">
    <property type="entry name" value="DNA_ligase_A"/>
    <property type="match status" value="1"/>
</dbReference>
<dbReference type="Gene3D" id="3.30.470.30">
    <property type="entry name" value="DNA ligase/mRNA capping enzyme"/>
    <property type="match status" value="1"/>
</dbReference>
<dbReference type="InterPro" id="IPR018239">
    <property type="entry name" value="DNA_ligase_AS"/>
</dbReference>
<dbReference type="Pfam" id="PF01653">
    <property type="entry name" value="DNA_ligase_aden"/>
    <property type="match status" value="1"/>
</dbReference>
<reference evidence="17 18" key="1">
    <citation type="submission" date="2014-04" db="EMBL/GenBank/DDBJ databases">
        <title>Draft genome sequence of Hydrogenovibrio marinus MH-110, a model organism for aerobic H2 metabolism.</title>
        <authorList>
            <person name="Cha H.J."/>
            <person name="Jo B.H."/>
            <person name="Hwang B.H."/>
        </authorList>
    </citation>
    <scope>NUCLEOTIDE SEQUENCE [LARGE SCALE GENOMIC DNA]</scope>
    <source>
        <strain evidence="17 18">MH-110</strain>
    </source>
</reference>
<dbReference type="SMART" id="SM00532">
    <property type="entry name" value="LIGANc"/>
    <property type="match status" value="1"/>
</dbReference>
<keyword evidence="9 14" id="KW-0460">Magnesium</keyword>
<feature type="binding site" evidence="14">
    <location>
        <begin position="86"/>
        <end position="87"/>
    </location>
    <ligand>
        <name>NAD(+)</name>
        <dbReference type="ChEBI" id="CHEBI:57540"/>
    </ligand>
</feature>
<dbReference type="FunFam" id="2.40.50.140:FF:000012">
    <property type="entry name" value="DNA ligase"/>
    <property type="match status" value="1"/>
</dbReference>
<feature type="binding site" evidence="14">
    <location>
        <position position="437"/>
    </location>
    <ligand>
        <name>Zn(2+)</name>
        <dbReference type="ChEBI" id="CHEBI:29105"/>
    </ligand>
</feature>
<comment type="caution">
    <text evidence="17">The sequence shown here is derived from an EMBL/GenBank/DDBJ whole genome shotgun (WGS) entry which is preliminary data.</text>
</comment>
<evidence type="ECO:0000256" key="6">
    <source>
        <dbReference type="ARBA" id="ARBA00022723"/>
    </source>
</evidence>
<dbReference type="Pfam" id="PF14520">
    <property type="entry name" value="HHH_5"/>
    <property type="match status" value="1"/>
</dbReference>
<feature type="binding site" evidence="14">
    <location>
        <position position="117"/>
    </location>
    <ligand>
        <name>NAD(+)</name>
        <dbReference type="ChEBI" id="CHEBI:57540"/>
    </ligand>
</feature>
<dbReference type="SUPFAM" id="SSF47781">
    <property type="entry name" value="RuvA domain 2-like"/>
    <property type="match status" value="1"/>
</dbReference>
<dbReference type="GO" id="GO:0006260">
    <property type="term" value="P:DNA replication"/>
    <property type="evidence" value="ECO:0007669"/>
    <property type="project" value="UniProtKB-KW"/>
</dbReference>
<dbReference type="SMART" id="SM00292">
    <property type="entry name" value="BRCT"/>
    <property type="match status" value="1"/>
</dbReference>
<organism evidence="17 18">
    <name type="scientific">Hydrogenovibrio marinus</name>
    <dbReference type="NCBI Taxonomy" id="28885"/>
    <lineage>
        <taxon>Bacteria</taxon>
        <taxon>Pseudomonadati</taxon>
        <taxon>Pseudomonadota</taxon>
        <taxon>Gammaproteobacteria</taxon>
        <taxon>Thiotrichales</taxon>
        <taxon>Piscirickettsiaceae</taxon>
        <taxon>Hydrogenovibrio</taxon>
    </lineage>
</organism>
<comment type="function">
    <text evidence="1 14">DNA ligase that catalyzes the formation of phosphodiester linkages between 5'-phosphoryl and 3'-hydroxyl groups in double-stranded DNA using NAD as a coenzyme and as the energy source for the reaction. It is essential for DNA replication and repair of damaged DNA.</text>
</comment>
<dbReference type="Gene3D" id="6.20.10.30">
    <property type="match status" value="1"/>
</dbReference>
<keyword evidence="5 14" id="KW-0235">DNA replication</keyword>
<evidence type="ECO:0000256" key="3">
    <source>
        <dbReference type="ARBA" id="ARBA00013308"/>
    </source>
</evidence>
<evidence type="ECO:0000259" key="16">
    <source>
        <dbReference type="PROSITE" id="PS50172"/>
    </source>
</evidence>
<dbReference type="GO" id="GO:0046872">
    <property type="term" value="F:metal ion binding"/>
    <property type="evidence" value="ECO:0007669"/>
    <property type="project" value="UniProtKB-KW"/>
</dbReference>
<comment type="cofactor">
    <cofactor evidence="14">
        <name>Mg(2+)</name>
        <dbReference type="ChEBI" id="CHEBI:18420"/>
    </cofactor>
    <cofactor evidence="14">
        <name>Mn(2+)</name>
        <dbReference type="ChEBI" id="CHEBI:29035"/>
    </cofactor>
</comment>
<evidence type="ECO:0000256" key="9">
    <source>
        <dbReference type="ARBA" id="ARBA00022842"/>
    </source>
</evidence>
<proteinExistence type="inferred from homology"/>
<dbReference type="FunFam" id="1.10.150.20:FF:000007">
    <property type="entry name" value="DNA ligase"/>
    <property type="match status" value="1"/>
</dbReference>
<dbReference type="CDD" id="cd00114">
    <property type="entry name" value="LIGANc"/>
    <property type="match status" value="1"/>
</dbReference>
<feature type="binding site" evidence="14">
    <location>
        <position position="295"/>
    </location>
    <ligand>
        <name>NAD(+)</name>
        <dbReference type="ChEBI" id="CHEBI:57540"/>
    </ligand>
</feature>
<evidence type="ECO:0000256" key="7">
    <source>
        <dbReference type="ARBA" id="ARBA00022763"/>
    </source>
</evidence>
<keyword evidence="4 14" id="KW-0436">Ligase</keyword>
<dbReference type="SUPFAM" id="SSF50249">
    <property type="entry name" value="Nucleic acid-binding proteins"/>
    <property type="match status" value="1"/>
</dbReference>
<dbReference type="InterPro" id="IPR001357">
    <property type="entry name" value="BRCT_dom"/>
</dbReference>
<dbReference type="Gene3D" id="2.40.50.140">
    <property type="entry name" value="Nucleic acid-binding proteins"/>
    <property type="match status" value="1"/>
</dbReference>
<dbReference type="NCBIfam" id="TIGR00575">
    <property type="entry name" value="dnlj"/>
    <property type="match status" value="1"/>
</dbReference>
<dbReference type="InterPro" id="IPR003583">
    <property type="entry name" value="Hlx-hairpin-Hlx_DNA-bd_motif"/>
</dbReference>
<dbReference type="STRING" id="28885.EI16_02390"/>
<evidence type="ECO:0000256" key="11">
    <source>
        <dbReference type="ARBA" id="ARBA00023204"/>
    </source>
</evidence>
<feature type="binding site" evidence="14">
    <location>
        <position position="140"/>
    </location>
    <ligand>
        <name>NAD(+)</name>
        <dbReference type="ChEBI" id="CHEBI:57540"/>
    </ligand>
</feature>
<keyword evidence="14" id="KW-0464">Manganese</keyword>
<dbReference type="InterPro" id="IPR010994">
    <property type="entry name" value="RuvA_2-like"/>
</dbReference>
<dbReference type="GO" id="GO:0003911">
    <property type="term" value="F:DNA ligase (NAD+) activity"/>
    <property type="evidence" value="ECO:0007669"/>
    <property type="project" value="UniProtKB-UniRule"/>
</dbReference>
<evidence type="ECO:0000313" key="18">
    <source>
        <dbReference type="Proteomes" id="UP000027341"/>
    </source>
</evidence>
<keyword evidence="10 14" id="KW-0520">NAD</keyword>
<keyword evidence="11 14" id="KW-0234">DNA repair</keyword>
<comment type="caution">
    <text evidence="14">Lacks conserved residue(s) required for the propagation of feature annotation.</text>
</comment>
<dbReference type="Pfam" id="PF03120">
    <property type="entry name" value="OB_DNA_ligase"/>
    <property type="match status" value="1"/>
</dbReference>
<dbReference type="Pfam" id="PF12826">
    <property type="entry name" value="HHH_2"/>
    <property type="match status" value="1"/>
</dbReference>
<evidence type="ECO:0000256" key="13">
    <source>
        <dbReference type="ARBA" id="ARBA00060881"/>
    </source>
</evidence>
<dbReference type="NCBIfam" id="NF005932">
    <property type="entry name" value="PRK07956.1"/>
    <property type="match status" value="1"/>
</dbReference>
<dbReference type="Gene3D" id="1.10.287.610">
    <property type="entry name" value="Helix hairpin bin"/>
    <property type="match status" value="1"/>
</dbReference>
<dbReference type="PROSITE" id="PS01056">
    <property type="entry name" value="DNA_LIGASE_N2"/>
    <property type="match status" value="1"/>
</dbReference>
<feature type="binding site" evidence="14">
    <location>
        <position position="413"/>
    </location>
    <ligand>
        <name>Zn(2+)</name>
        <dbReference type="ChEBI" id="CHEBI:29105"/>
    </ligand>
</feature>
<dbReference type="PROSITE" id="PS01055">
    <property type="entry name" value="DNA_LIGASE_N1"/>
    <property type="match status" value="1"/>
</dbReference>
<dbReference type="RefSeq" id="WP_029909019.1">
    <property type="nucleotide sequence ID" value="NZ_AP020335.1"/>
</dbReference>
<dbReference type="AlphaFoldDB" id="A0A066ZN18"/>
<feature type="binding site" evidence="14">
    <location>
        <begin position="37"/>
        <end position="41"/>
    </location>
    <ligand>
        <name>NAD(+)</name>
        <dbReference type="ChEBI" id="CHEBI:57540"/>
    </ligand>
</feature>
<protein>
    <recommendedName>
        <fullName evidence="3 14">DNA ligase</fullName>
        <ecNumber evidence="2 14">6.5.1.2</ecNumber>
    </recommendedName>
    <alternativeName>
        <fullName evidence="14">Polydeoxyribonucleotide synthase [NAD(+)]</fullName>
    </alternativeName>
</protein>
<dbReference type="InterPro" id="IPR036420">
    <property type="entry name" value="BRCT_dom_sf"/>
</dbReference>
<evidence type="ECO:0000256" key="2">
    <source>
        <dbReference type="ARBA" id="ARBA00012722"/>
    </source>
</evidence>
<evidence type="ECO:0000256" key="4">
    <source>
        <dbReference type="ARBA" id="ARBA00022598"/>
    </source>
</evidence>
<dbReference type="Pfam" id="PF03119">
    <property type="entry name" value="DNA_ligase_ZBD"/>
    <property type="match status" value="1"/>
</dbReference>
<dbReference type="GO" id="GO:0005829">
    <property type="term" value="C:cytosol"/>
    <property type="evidence" value="ECO:0007669"/>
    <property type="project" value="TreeGrafter"/>
</dbReference>
<comment type="catalytic activity">
    <reaction evidence="12 14 15">
        <text>NAD(+) + (deoxyribonucleotide)n-3'-hydroxyl + 5'-phospho-(deoxyribonucleotide)m = (deoxyribonucleotide)n+m + AMP + beta-nicotinamide D-nucleotide.</text>
        <dbReference type="EC" id="6.5.1.2"/>
    </reaction>
</comment>
<feature type="binding site" evidence="14">
    <location>
        <position position="319"/>
    </location>
    <ligand>
        <name>NAD(+)</name>
        <dbReference type="ChEBI" id="CHEBI:57540"/>
    </ligand>
</feature>